<dbReference type="GO" id="GO:0008270">
    <property type="term" value="F:zinc ion binding"/>
    <property type="evidence" value="ECO:0007669"/>
    <property type="project" value="UniProtKB-KW"/>
</dbReference>
<protein>
    <recommendedName>
        <fullName evidence="11">BTB domain-containing protein</fullName>
    </recommendedName>
</protein>
<dbReference type="GO" id="GO:0000977">
    <property type="term" value="F:RNA polymerase II transcription regulatory region sequence-specific DNA binding"/>
    <property type="evidence" value="ECO:0007669"/>
    <property type="project" value="TreeGrafter"/>
</dbReference>
<keyword evidence="4" id="KW-0862">Zinc</keyword>
<feature type="compositionally biased region" description="Basic residues" evidence="6">
    <location>
        <begin position="2700"/>
        <end position="2711"/>
    </location>
</feature>
<dbReference type="SMART" id="SM00355">
    <property type="entry name" value="ZnF_C2H2"/>
    <property type="match status" value="6"/>
</dbReference>
<comment type="caution">
    <text evidence="9">The sequence shown here is derived from an EMBL/GenBank/DDBJ whole genome shotgun (WGS) entry which is preliminary data.</text>
</comment>
<feature type="region of interest" description="Disordered" evidence="6">
    <location>
        <begin position="927"/>
        <end position="995"/>
    </location>
</feature>
<feature type="region of interest" description="Disordered" evidence="6">
    <location>
        <begin position="1752"/>
        <end position="1789"/>
    </location>
</feature>
<feature type="compositionally biased region" description="Low complexity" evidence="6">
    <location>
        <begin position="1923"/>
        <end position="1945"/>
    </location>
</feature>
<feature type="compositionally biased region" description="Basic and acidic residues" evidence="6">
    <location>
        <begin position="2110"/>
        <end position="2130"/>
    </location>
</feature>
<feature type="compositionally biased region" description="Low complexity" evidence="6">
    <location>
        <begin position="2904"/>
        <end position="2927"/>
    </location>
</feature>
<dbReference type="InterPro" id="IPR000210">
    <property type="entry name" value="BTB/POZ_dom"/>
</dbReference>
<dbReference type="PROSITE" id="PS50097">
    <property type="entry name" value="BTB"/>
    <property type="match status" value="1"/>
</dbReference>
<feature type="region of interest" description="Disordered" evidence="6">
    <location>
        <begin position="1901"/>
        <end position="1945"/>
    </location>
</feature>
<dbReference type="FunFam" id="3.30.160.60:FF:001967">
    <property type="entry name" value="Ras-responsive element-binding protein"/>
    <property type="match status" value="1"/>
</dbReference>
<feature type="domain" description="C2H2-type" evidence="8">
    <location>
        <begin position="2590"/>
        <end position="2617"/>
    </location>
</feature>
<organism evidence="9 10">
    <name type="scientific">Elysia crispata</name>
    <name type="common">lettuce slug</name>
    <dbReference type="NCBI Taxonomy" id="231223"/>
    <lineage>
        <taxon>Eukaryota</taxon>
        <taxon>Metazoa</taxon>
        <taxon>Spiralia</taxon>
        <taxon>Lophotrochozoa</taxon>
        <taxon>Mollusca</taxon>
        <taxon>Gastropoda</taxon>
        <taxon>Heterobranchia</taxon>
        <taxon>Euthyneura</taxon>
        <taxon>Panpulmonata</taxon>
        <taxon>Sacoglossa</taxon>
        <taxon>Placobranchoidea</taxon>
        <taxon>Plakobranchidae</taxon>
        <taxon>Elysia</taxon>
    </lineage>
</organism>
<evidence type="ECO:0000313" key="9">
    <source>
        <dbReference type="EMBL" id="KAK3766165.1"/>
    </source>
</evidence>
<feature type="compositionally biased region" description="Polar residues" evidence="6">
    <location>
        <begin position="1907"/>
        <end position="1917"/>
    </location>
</feature>
<dbReference type="Proteomes" id="UP001283361">
    <property type="component" value="Unassembled WGS sequence"/>
</dbReference>
<feature type="compositionally biased region" description="Low complexity" evidence="6">
    <location>
        <begin position="958"/>
        <end position="983"/>
    </location>
</feature>
<evidence type="ECO:0000256" key="1">
    <source>
        <dbReference type="ARBA" id="ARBA00022723"/>
    </source>
</evidence>
<dbReference type="GO" id="GO:0000981">
    <property type="term" value="F:DNA-binding transcription factor activity, RNA polymerase II-specific"/>
    <property type="evidence" value="ECO:0007669"/>
    <property type="project" value="TreeGrafter"/>
</dbReference>
<feature type="compositionally biased region" description="Low complexity" evidence="6">
    <location>
        <begin position="2881"/>
        <end position="2897"/>
    </location>
</feature>
<evidence type="ECO:0000256" key="6">
    <source>
        <dbReference type="SAM" id="MobiDB-lite"/>
    </source>
</evidence>
<dbReference type="PANTHER" id="PTHR24409:SF295">
    <property type="entry name" value="AZ2-RELATED"/>
    <property type="match status" value="1"/>
</dbReference>
<evidence type="ECO:0000256" key="3">
    <source>
        <dbReference type="ARBA" id="ARBA00022771"/>
    </source>
</evidence>
<feature type="domain" description="C2H2-type" evidence="8">
    <location>
        <begin position="2530"/>
        <end position="2555"/>
    </location>
</feature>
<feature type="compositionally biased region" description="Basic and acidic residues" evidence="6">
    <location>
        <begin position="948"/>
        <end position="957"/>
    </location>
</feature>
<gene>
    <name evidence="9" type="ORF">RRG08_025166</name>
</gene>
<feature type="compositionally biased region" description="Basic and acidic residues" evidence="6">
    <location>
        <begin position="2712"/>
        <end position="2727"/>
    </location>
</feature>
<dbReference type="EMBL" id="JAWDGP010004247">
    <property type="protein sequence ID" value="KAK3766165.1"/>
    <property type="molecule type" value="Genomic_DNA"/>
</dbReference>
<name>A0AAE0ZBK8_9GAST</name>
<evidence type="ECO:0000313" key="10">
    <source>
        <dbReference type="Proteomes" id="UP001283361"/>
    </source>
</evidence>
<feature type="region of interest" description="Disordered" evidence="6">
    <location>
        <begin position="1218"/>
        <end position="1239"/>
    </location>
</feature>
<feature type="compositionally biased region" description="Polar residues" evidence="6">
    <location>
        <begin position="984"/>
        <end position="995"/>
    </location>
</feature>
<feature type="compositionally biased region" description="Basic and acidic residues" evidence="6">
    <location>
        <begin position="2686"/>
        <end position="2699"/>
    </location>
</feature>
<feature type="compositionally biased region" description="Basic and acidic residues" evidence="6">
    <location>
        <begin position="927"/>
        <end position="940"/>
    </location>
</feature>
<dbReference type="GO" id="GO:0005634">
    <property type="term" value="C:nucleus"/>
    <property type="evidence" value="ECO:0007669"/>
    <property type="project" value="TreeGrafter"/>
</dbReference>
<evidence type="ECO:0000259" key="8">
    <source>
        <dbReference type="PROSITE" id="PS50157"/>
    </source>
</evidence>
<feature type="region of interest" description="Disordered" evidence="6">
    <location>
        <begin position="863"/>
        <end position="885"/>
    </location>
</feature>
<keyword evidence="10" id="KW-1185">Reference proteome</keyword>
<evidence type="ECO:0000259" key="7">
    <source>
        <dbReference type="PROSITE" id="PS50097"/>
    </source>
</evidence>
<feature type="region of interest" description="Disordered" evidence="6">
    <location>
        <begin position="2110"/>
        <end position="2221"/>
    </location>
</feature>
<evidence type="ECO:0000256" key="5">
    <source>
        <dbReference type="PROSITE-ProRule" id="PRU00042"/>
    </source>
</evidence>
<dbReference type="InterPro" id="IPR013087">
    <property type="entry name" value="Znf_C2H2_type"/>
</dbReference>
<feature type="compositionally biased region" description="Basic and acidic residues" evidence="6">
    <location>
        <begin position="2304"/>
        <end position="2314"/>
    </location>
</feature>
<dbReference type="PROSITE" id="PS00028">
    <property type="entry name" value="ZINC_FINGER_C2H2_1"/>
    <property type="match status" value="4"/>
</dbReference>
<evidence type="ECO:0000256" key="2">
    <source>
        <dbReference type="ARBA" id="ARBA00022737"/>
    </source>
</evidence>
<feature type="compositionally biased region" description="Polar residues" evidence="6">
    <location>
        <begin position="2316"/>
        <end position="2328"/>
    </location>
</feature>
<reference evidence="9" key="1">
    <citation type="journal article" date="2023" name="G3 (Bethesda)">
        <title>A reference genome for the long-term kleptoplast-retaining sea slug Elysia crispata morphotype clarki.</title>
        <authorList>
            <person name="Eastman K.E."/>
            <person name="Pendleton A.L."/>
            <person name="Shaikh M.A."/>
            <person name="Suttiyut T."/>
            <person name="Ogas R."/>
            <person name="Tomko P."/>
            <person name="Gavelis G."/>
            <person name="Widhalm J.R."/>
            <person name="Wisecaver J.H."/>
        </authorList>
    </citation>
    <scope>NUCLEOTIDE SEQUENCE</scope>
    <source>
        <strain evidence="9">ECLA1</strain>
    </source>
</reference>
<dbReference type="SUPFAM" id="SSF57667">
    <property type="entry name" value="beta-beta-alpha zinc fingers"/>
    <property type="match status" value="2"/>
</dbReference>
<dbReference type="Pfam" id="PF00096">
    <property type="entry name" value="zf-C2H2"/>
    <property type="match status" value="3"/>
</dbReference>
<dbReference type="Gene3D" id="3.30.160.60">
    <property type="entry name" value="Classic Zinc Finger"/>
    <property type="match status" value="3"/>
</dbReference>
<feature type="domain" description="C2H2-type" evidence="8">
    <location>
        <begin position="2561"/>
        <end position="2589"/>
    </location>
</feature>
<dbReference type="PANTHER" id="PTHR24409">
    <property type="entry name" value="ZINC FINGER PROTEIN 142"/>
    <property type="match status" value="1"/>
</dbReference>
<keyword evidence="2" id="KW-0677">Repeat</keyword>
<feature type="region of interest" description="Disordered" evidence="6">
    <location>
        <begin position="2816"/>
        <end position="2855"/>
    </location>
</feature>
<proteinExistence type="predicted"/>
<dbReference type="Pfam" id="PF00651">
    <property type="entry name" value="BTB"/>
    <property type="match status" value="2"/>
</dbReference>
<feature type="domain" description="C2H2-type" evidence="8">
    <location>
        <begin position="2618"/>
        <end position="2645"/>
    </location>
</feature>
<sequence length="3232" mass="354264">MDSEEDEESSNSLLALSGSLLPQAVNSTTPSFPTNSRQTAWLDRQTSELDAKRLTSHVSSLARTDIISANGAMESLGVSSNNIQKRGTQSAHYNANHQNIQYKESLKYNISHITGFDIRDGRDNVNKSYSWRGDQIAAYPKLSVNSESGHSPVAQVNRSNNKIAKTVGSSCIDDSTGRSTEGNVQNRLYFKKRQNDFQNPSSDVLYANTYVGSDHEKEDFNSGNEDKTFDRSTQVHSLSAICPADSSCEPSNSLQQSFASTALVSGRNPSQVSSSGNSHIQDFFKNQVEQGYTSDFTHFRSFKKSSENQEEPLTFDPKQIDGSEVRHDFDFSFGPRSFPSIGFGTDFSSQSKPNHQFDFHQVEAAQGDISSQTFFSTNGSSSTGEKMDESNFYIPVTLNSTASKKRMQGFGDFETSDAGQDLRIVEQSQRKTESHSLSTTLVSSLPGGYMVVNDDLASFKHQVFGNENQISLSSQATSSLQYKKNAPLTDENNSWMGRSRAHRKMARLLGTADMLKKPSGSNDSKQIYSLTGMNSTTFHSRHTSEQSIDGIGRNFSSNHPHSVRDQCNLSRDILTLEDDLSFKTGENSVINNSRTFEDASERQGALNRELFTAASSTASAPNYLYQGSMLHNLSEGTVSHREPEFPIFSTANTMPRDPALSSLPMPSESKNLLDSDFTPEPIHKDSVVSGFMINSQHGSVVQSQQSVGCLDFASSQRGLELSEQFAMQDPKVFGMNTEQVSEHQINLTSFEQEVEAGQPELTLSDNLALGANGQQVLNLEAYFNPQPPRDLNMSRKLHGQHGLRDMSCLTGANENDFNFDDYMNPSTQRDAGSSYLMHTNLPQDMTVCQKPISAKMTFSQESLSLPKQIERQQTGQSGSLRDENQEREISELHKELTKTSTKEGVKGIRIPRDINRAMEILQSLQADEKEEHRKEQEWKRQQQQQQYHHQEQQHQQHQEQIQQMQIQHQQMMHMQQQQQQQQQGSGTSLNSSPKKTFQNKHYFESLSLAMTDHQLLGTPENLIDDQTVGNFLDQSQLDIPDQSSDSLQMMPTFQNLPASDSSEIDSMATGQYTKRDLAQPLACELDYHILKRLALATSLKDSEDQQASLSSMTGQPGTTNLSSILAGGDLNSEGGSQDFGGSYYTPPKDLSNLQRQGDFEDVFKEGLTSKDSHLATTSEIIQNSTDSAGNRLDSDFSFADLDIHHRSYQAKHDSNITEFGNSRTVSGGSSRQEKTSMPRLTSSMNFDSVAASRKNMYSMMKTEQFCDAILSTSKETVKVHQVVLCSMSQYLSTLLLKMSDPTPSSVTMNFGQICDISEGHVSSKPTNQVSLLHSSPSHQHPQQQGLKTSLSCHANIVLVVNCDDIKASSLQTFLVYIYLGTSDLTEANVCDLYLLASSLKVNCLRDKCREFMQQEHISEDKLIVPELALSSSPGRRNIQDEPQLREEGMMDKACDTSDGQQNVGGQKMYEDKAVNTVGCGISGMRRVGGHMEVATQTDRSTTEAGVRGSQEEWVMLKKTKQKTVSPSKSKSSFAVLSKSSSLMSASVGGGNIGSTVGGHGSHGKLQSFSESFVGSQYHLIHKLGKKGWLSPKRRYKTELHQTDSKTSSTISGASKDFVLPAKEHTKVLSSDNYRSENSSEAIIAGSSDVLNDSAAQTNVPKNTEEIVSETIKIPQGSSTAIGEAEHASSQSESNVTFPMVVTKGTLVSATKTTRTTVEIAAEAAAAKVCAHPYGTRTARGATKNLISYAALASGNNRKKSPSSSPGSGNSKKKSLSRNSAQTAFQSDFNAVDMEEKKDVSYVDSFNEEKSASSENLIQQSTQNSSINAKCPLKKNIVHRSGSNEASRDDESYGKVLSPSNDMAVNYKETDMSSGSTEEGHVNSIDAHPDAELQKLTVELETEETSMKQHSSIQSMSDSELKLASQIQAGSSSSSQSEASSTKASKAIPQNFRKRLIHQINSEQRIKAICFDSFVAENSNKFETVSDASGVETSAPICSFSHTDVTPSDKYLPTVPAGTFDNVQTSSVISFTTSTSSQITTSSAPDLQSETRCSLSVLSNSKTLSKKNPPHTNSSSISEEILHICEQGSNEIQSTSPEVVQNSVQALQEDVKGPDKMDSECEHQCSKEKTGPKHTTSGNADSQPQGDIKHQGASTVNTDQEEELFTHKIFKRRKKIKSRKLQNGEPESLPAPKYKKMLMSDGEASSSKPRHRKAVGGSDTEGSVGRLKIRKTLIGSNNNSSNSNIAAIESSTVQEDGTLPKVRAPPKKRAKMELALLKAANLARRAIEERKVEPFVSAVSSPQKKIVEKEEKGEKQLTLQDQTESNETAHSGDALGKGENRSLMSLQKKVAKRKAISTNSSNEKLKAKSKIKTSKILQSKKKCVKSQPLLKHLKEQKQVETVDAAALIVSSLALKLKAKFKEHMSTLGKDHAQNIGDDNNVNTEEVEKQSFTKYFSCSLCQVRLKSARRMVKHVKSHGLVDDKILEAVCVGKFNQEYEACDICGYETKDKSYHYMHYHKHLRHGVPLPPGWRCDACKLCGRVFATAFQFKEHMLSHEQPLRFICWHCGQHFSSRSNFNSHVYHKHSDVRKHQCTFCTKGFKTRTQLKVHLRSHTGERPFKCPDCDYSSTTRGNMKAHLKSHNYPMDKINELIAEIAERASELDAKSVDEVMKKIAEKVKSGELPAAGEKKQGSSKKDKDKNKRKRPKSKVKKTKENEADHSVEARSSKSSDFSVLEPQSETQDAPKSKTSISTVKTSQSLQESHIKHLLTAPLSSLKMPTFQAQPGVIGKYNERLDTQSCKPDSASNIKFISDMQEKQHNELQRAKDKGVAGGTISHSSNVTSLASKASEKTEKRHGTSILPLPYAAAAAGANACQDVTGASSVSENSSESSQLLNQFPLPPPSLSLSSSSSSTSSSSSSSSSSSLPLPSVIQSSQPFIIPFAQPGIIDQSQQNIASTATQQLQPPVQLLISPDFNYGGSGMLELQQSNVHSLALSSSTGNQQMFSGFDIANMFATTDSGQVMQAMTSADPQIVLNADNSQIIQVIAPDTSLTPSSGMGALAQNGLSQIIQLVGAESGGLPAANMTAPSFLHLPIQSNFLESHCLFQEMTSSCVLPVVAPGVSLASGLQDSGTESITLQMSLTSTGEEQFVQQVQVHEEETDVKQSCHADTVDQEKEGVVEDSTDNILNDGPGEEHSTLGYKENVDHETESAPICKEEYGHLQHKEVTTLEKP</sequence>
<feature type="region of interest" description="Disordered" evidence="6">
    <location>
        <begin position="2300"/>
        <end position="2370"/>
    </location>
</feature>
<dbReference type="InterPro" id="IPR036236">
    <property type="entry name" value="Znf_C2H2_sf"/>
</dbReference>
<accession>A0AAE0ZBK8</accession>
<feature type="compositionally biased region" description="Basic and acidic residues" evidence="6">
    <location>
        <begin position="2816"/>
        <end position="2828"/>
    </location>
</feature>
<feature type="domain" description="BTB" evidence="7">
    <location>
        <begin position="1266"/>
        <end position="1386"/>
    </location>
</feature>
<feature type="compositionally biased region" description="Basic residues" evidence="6">
    <location>
        <begin position="2167"/>
        <end position="2179"/>
    </location>
</feature>
<feature type="compositionally biased region" description="Polar residues" evidence="6">
    <location>
        <begin position="2728"/>
        <end position="2743"/>
    </location>
</feature>
<feature type="compositionally biased region" description="Low complexity" evidence="6">
    <location>
        <begin position="2746"/>
        <end position="2758"/>
    </location>
</feature>
<dbReference type="SUPFAM" id="SSF54695">
    <property type="entry name" value="POZ domain"/>
    <property type="match status" value="1"/>
</dbReference>
<evidence type="ECO:0000256" key="4">
    <source>
        <dbReference type="ARBA" id="ARBA00022833"/>
    </source>
</evidence>
<feature type="compositionally biased region" description="Polar residues" evidence="6">
    <location>
        <begin position="1812"/>
        <end position="1827"/>
    </location>
</feature>
<dbReference type="PROSITE" id="PS50157">
    <property type="entry name" value="ZINC_FINGER_C2H2_2"/>
    <property type="match status" value="4"/>
</dbReference>
<feature type="compositionally biased region" description="Polar residues" evidence="6">
    <location>
        <begin position="1218"/>
        <end position="1230"/>
    </location>
</feature>
<keyword evidence="3 5" id="KW-0863">Zinc-finger</keyword>
<feature type="compositionally biased region" description="Polar residues" evidence="6">
    <location>
        <begin position="2834"/>
        <end position="2845"/>
    </location>
</feature>
<dbReference type="CDD" id="cd18186">
    <property type="entry name" value="BTB_POZ_ZBTB_KLHL-like"/>
    <property type="match status" value="1"/>
</dbReference>
<keyword evidence="1" id="KW-0479">Metal-binding</keyword>
<dbReference type="SMART" id="SM00225">
    <property type="entry name" value="BTB"/>
    <property type="match status" value="1"/>
</dbReference>
<feature type="compositionally biased region" description="Polar residues" evidence="6">
    <location>
        <begin position="863"/>
        <end position="879"/>
    </location>
</feature>
<evidence type="ECO:0008006" key="11">
    <source>
        <dbReference type="Google" id="ProtNLM"/>
    </source>
</evidence>
<feature type="region of interest" description="Disordered" evidence="6">
    <location>
        <begin position="1805"/>
        <end position="1889"/>
    </location>
</feature>
<dbReference type="Gene3D" id="3.30.710.10">
    <property type="entry name" value="Potassium Channel Kv1.1, Chain A"/>
    <property type="match status" value="1"/>
</dbReference>
<feature type="compositionally biased region" description="Polar residues" evidence="6">
    <location>
        <begin position="2132"/>
        <end position="2144"/>
    </location>
</feature>
<feature type="region of interest" description="Disordered" evidence="6">
    <location>
        <begin position="2681"/>
        <end position="2761"/>
    </location>
</feature>
<dbReference type="InterPro" id="IPR011333">
    <property type="entry name" value="SKP1/BTB/POZ_sf"/>
</dbReference>
<feature type="region of interest" description="Disordered" evidence="6">
    <location>
        <begin position="2881"/>
        <end position="2927"/>
    </location>
</feature>